<evidence type="ECO:0000259" key="11">
    <source>
        <dbReference type="Pfam" id="PF17946"/>
    </source>
</evidence>
<comment type="subunit">
    <text evidence="10">Heterotrimer of RecB, RecC and RecD. All subunits contribute to DNA-binding.</text>
</comment>
<dbReference type="NCBIfam" id="TIGR01450">
    <property type="entry name" value="recC"/>
    <property type="match status" value="1"/>
</dbReference>
<evidence type="ECO:0000256" key="3">
    <source>
        <dbReference type="ARBA" id="ARBA00022763"/>
    </source>
</evidence>
<dbReference type="GO" id="GO:0009338">
    <property type="term" value="C:exodeoxyribonuclease V complex"/>
    <property type="evidence" value="ECO:0007669"/>
    <property type="project" value="InterPro"/>
</dbReference>
<name>A0A1I5AGJ6_9GAMM</name>
<dbReference type="SUPFAM" id="SSF52540">
    <property type="entry name" value="P-loop containing nucleoside triphosphate hydrolases"/>
    <property type="match status" value="2"/>
</dbReference>
<evidence type="ECO:0000256" key="9">
    <source>
        <dbReference type="ARBA" id="ARBA00023204"/>
    </source>
</evidence>
<evidence type="ECO:0000256" key="10">
    <source>
        <dbReference type="HAMAP-Rule" id="MF_01486"/>
    </source>
</evidence>
<dbReference type="Gene3D" id="1.10.10.990">
    <property type="match status" value="1"/>
</dbReference>
<keyword evidence="13" id="KW-1185">Reference proteome</keyword>
<dbReference type="InterPro" id="IPR006697">
    <property type="entry name" value="RecC"/>
</dbReference>
<keyword evidence="2 10" id="KW-0547">Nucleotide-binding</keyword>
<dbReference type="OrthoDB" id="9762834at2"/>
<evidence type="ECO:0000313" key="13">
    <source>
        <dbReference type="Proteomes" id="UP000198575"/>
    </source>
</evidence>
<dbReference type="GO" id="GO:0005524">
    <property type="term" value="F:ATP binding"/>
    <property type="evidence" value="ECO:0007669"/>
    <property type="project" value="UniProtKB-UniRule"/>
</dbReference>
<keyword evidence="4 10" id="KW-0378">Hydrolase</keyword>
<dbReference type="Pfam" id="PF17946">
    <property type="entry name" value="RecC_C"/>
    <property type="match status" value="1"/>
</dbReference>
<dbReference type="STRING" id="578942.SAMN05216289_13728"/>
<keyword evidence="5 10" id="KW-0347">Helicase</keyword>
<comment type="similarity">
    <text evidence="10">Belongs to the RecC family.</text>
</comment>
<keyword evidence="3 10" id="KW-0227">DNA damage</keyword>
<dbReference type="PIRSF" id="PIRSF000980">
    <property type="entry name" value="RecC"/>
    <property type="match status" value="1"/>
</dbReference>
<evidence type="ECO:0000313" key="12">
    <source>
        <dbReference type="EMBL" id="SFN61500.1"/>
    </source>
</evidence>
<keyword evidence="7 10" id="KW-0067">ATP-binding</keyword>
<evidence type="ECO:0000256" key="6">
    <source>
        <dbReference type="ARBA" id="ARBA00022839"/>
    </source>
</evidence>
<protein>
    <recommendedName>
        <fullName evidence="10">RecBCD enzyme subunit RecC</fullName>
    </recommendedName>
    <alternativeName>
        <fullName evidence="10">Exonuclease V subunit RecC</fullName>
        <shortName evidence="10">ExoV subunit RecC</shortName>
    </alternativeName>
    <alternativeName>
        <fullName evidence="10">Helicase/nuclease RecBCD subunit RecC</fullName>
    </alternativeName>
</protein>
<evidence type="ECO:0000256" key="7">
    <source>
        <dbReference type="ARBA" id="ARBA00022840"/>
    </source>
</evidence>
<dbReference type="Gene3D" id="3.40.50.10930">
    <property type="match status" value="1"/>
</dbReference>
<organism evidence="12 13">
    <name type="scientific">Dokdonella immobilis</name>
    <dbReference type="NCBI Taxonomy" id="578942"/>
    <lineage>
        <taxon>Bacteria</taxon>
        <taxon>Pseudomonadati</taxon>
        <taxon>Pseudomonadota</taxon>
        <taxon>Gammaproteobacteria</taxon>
        <taxon>Lysobacterales</taxon>
        <taxon>Rhodanobacteraceae</taxon>
        <taxon>Dokdonella</taxon>
    </lineage>
</organism>
<sequence>MANSFIRESGRQGMQAAQFIHGNRLELLADRLIDDLASAGNDDPLRPHVVVVAHPALGRWLQERIAARCGIAANVEFPLPSTFAWEVLREVSERLPRESAFSREALSWRIYAALPACAQRAEFGPVRHYLGAAGEPRQRHQLAATLAQTFDEYTMARPNWIRAWQRARLVLDDTDERWQADLWRALAAGVDEADRASLMQEVLRSLLDGAPVPARLERGLSIFGAAHLPPLLLEFFLGLAQRVPLRFYQPNPCLDYWGEIVSAREQVRQRRLWNHHGRREDEAHLESGHPLLASWGGIGREYLKAIHAPELVVHDDDAFAAPPSTGLLGWLQTGILLLDPDHAPPPPVDTVPSLQVHGCPSRRREVEVLRDALLRLFETLDDLKPHDIVVMSPRIEEYVPFVAAVFGDRDDPLAIPYRISDVALRATHPLIDAFARILALGESRFAVSEILGFLAEPAIARRFELDGEAQDWLRTWIADSGIRWGLDADFRAALGAAAIEETTWRFGFNRLLLGHALGDDAVMLADVVPASNVEGSPAQWLGEFARFVDALARTRTGLATPRSAGNWKRWLIERLEALFDGEGGDPLETAAIGDLREAIAALGNEASRWLGDETLDFAVVRSALDAQIAAPRASRGGRFGITFCGMVPMRNVPHRVVCVLGLDAGEFPRRQAPAGFNLMRRYPRAGDRSIREDDRFLFLESLIAARDVFILSHVDRDARTGAANPPSPLVEELTGFLAAAYGAQAWPEARAAILRRHPMHPFAAECFRAGSPSPSYDQRWWSAARLQGGGWIEPAPFVPAGGLPATLQDLQAIEIAPANEWTDLDIDVLLAWLAHPVRAYFRQQLPLDMVEAERDEDIEAFTLDRLGRYQLADRLLGPTPSRPNLHRVQREGRFPLGTVGAQSWEELVEQVAALELKAQHLLGGPFDADVAEARSIGFDDLRVRLTGMVRHRVSTADGHPALLLARPGRIRGIDLARLALERALLGSTETNLPAFAIGFAKGQLEAFRLGSLGQPGTWVRDLLAWRDRGLRQALPAFRRSAEAFAATFQRRGDEDQARRAAHAIWSEGDFPESADPHHRLFARHRDESILGEVFEAFARELFVPLYGVVEEVRS</sequence>
<dbReference type="InterPro" id="IPR013986">
    <property type="entry name" value="DExx_box_DNA_helicase_dom_sf"/>
</dbReference>
<dbReference type="SUPFAM" id="SSF52980">
    <property type="entry name" value="Restriction endonuclease-like"/>
    <property type="match status" value="1"/>
</dbReference>
<comment type="miscellaneous">
    <text evidence="10">In the RecBCD complex, RecB has a slow 3'-5' helicase, an exonuclease activity and loads RecA onto ssDNA, RecD has a fast 5'-3' helicase activity, while RecC stimulates the ATPase and processivity of the RecB helicase and contributes to recognition of the Chi site.</text>
</comment>
<dbReference type="PANTHER" id="PTHR30591">
    <property type="entry name" value="RECBCD ENZYME SUBUNIT RECC"/>
    <property type="match status" value="1"/>
</dbReference>
<keyword evidence="1 10" id="KW-0540">Nuclease</keyword>
<dbReference type="Proteomes" id="UP000198575">
    <property type="component" value="Unassembled WGS sequence"/>
</dbReference>
<dbReference type="HAMAP" id="MF_01486">
    <property type="entry name" value="RecC"/>
    <property type="match status" value="1"/>
</dbReference>
<dbReference type="GO" id="GO:0003677">
    <property type="term" value="F:DNA binding"/>
    <property type="evidence" value="ECO:0007669"/>
    <property type="project" value="UniProtKB-UniRule"/>
</dbReference>
<dbReference type="GO" id="GO:0003678">
    <property type="term" value="F:DNA helicase activity"/>
    <property type="evidence" value="ECO:0007669"/>
    <property type="project" value="UniProtKB-UniRule"/>
</dbReference>
<dbReference type="Gene3D" id="3.40.50.300">
    <property type="entry name" value="P-loop containing nucleotide triphosphate hydrolases"/>
    <property type="match status" value="2"/>
</dbReference>
<gene>
    <name evidence="10" type="primary">recC</name>
    <name evidence="12" type="ORF">SAMN05216289_13728</name>
</gene>
<evidence type="ECO:0000256" key="5">
    <source>
        <dbReference type="ARBA" id="ARBA00022806"/>
    </source>
</evidence>
<dbReference type="Gene3D" id="1.10.10.160">
    <property type="match status" value="1"/>
</dbReference>
<dbReference type="GO" id="GO:0008854">
    <property type="term" value="F:exodeoxyribonuclease V activity"/>
    <property type="evidence" value="ECO:0007669"/>
    <property type="project" value="InterPro"/>
</dbReference>
<evidence type="ECO:0000256" key="1">
    <source>
        <dbReference type="ARBA" id="ARBA00022722"/>
    </source>
</evidence>
<keyword evidence="8 10" id="KW-0238">DNA-binding</keyword>
<dbReference type="InterPro" id="IPR027417">
    <property type="entry name" value="P-loop_NTPase"/>
</dbReference>
<accession>A0A1I5AGJ6</accession>
<dbReference type="GO" id="GO:0000724">
    <property type="term" value="P:double-strand break repair via homologous recombination"/>
    <property type="evidence" value="ECO:0007669"/>
    <property type="project" value="UniProtKB-UniRule"/>
</dbReference>
<dbReference type="Pfam" id="PF04257">
    <property type="entry name" value="Exonuc_V_gamma"/>
    <property type="match status" value="1"/>
</dbReference>
<proteinExistence type="inferred from homology"/>
<evidence type="ECO:0000256" key="2">
    <source>
        <dbReference type="ARBA" id="ARBA00022741"/>
    </source>
</evidence>
<reference evidence="12 13" key="1">
    <citation type="submission" date="2016-10" db="EMBL/GenBank/DDBJ databases">
        <authorList>
            <person name="de Groot N.N."/>
        </authorList>
    </citation>
    <scope>NUCLEOTIDE SEQUENCE [LARGE SCALE GENOMIC DNA]</scope>
    <source>
        <strain evidence="12 13">CGMCC 1.7659</strain>
    </source>
</reference>
<dbReference type="InterPro" id="IPR011335">
    <property type="entry name" value="Restrct_endonuc-II-like"/>
</dbReference>
<dbReference type="InterPro" id="IPR041500">
    <property type="entry name" value="RecC_C"/>
</dbReference>
<evidence type="ECO:0000256" key="4">
    <source>
        <dbReference type="ARBA" id="ARBA00022801"/>
    </source>
</evidence>
<dbReference type="RefSeq" id="WP_092410428.1">
    <property type="nucleotide sequence ID" value="NZ_FOVF01000037.1"/>
</dbReference>
<comment type="function">
    <text evidence="10">A helicase/nuclease that prepares dsDNA breaks (DSB) for recombinational DNA repair. Binds to DSBs and unwinds DNA via a highly rapid and processive ATP-dependent bidirectional helicase activity. Unwinds dsDNA until it encounters a Chi (crossover hotspot instigator) sequence from the 3' direction. Cuts ssDNA a few nucleotides 3' to the Chi site. The properties and activities of the enzyme are changed at Chi. The Chi-altered holoenzyme produces a long 3'-ssDNA overhang and facilitates RecA-binding to the ssDNA for homologous DNA recombination and repair. Holoenzyme degrades any linearized DNA that is unable to undergo homologous recombination. In the holoenzyme this subunit recognizes the wild-type Chi sequence, and when added to isolated RecB increases its ATP-dependent helicase processivity.</text>
</comment>
<dbReference type="PANTHER" id="PTHR30591:SF1">
    <property type="entry name" value="RECBCD ENZYME SUBUNIT RECC"/>
    <property type="match status" value="1"/>
</dbReference>
<dbReference type="EMBL" id="FOVF01000037">
    <property type="protein sequence ID" value="SFN61500.1"/>
    <property type="molecule type" value="Genomic_DNA"/>
</dbReference>
<feature type="domain" description="RecC C-terminal" evidence="11">
    <location>
        <begin position="821"/>
        <end position="1047"/>
    </location>
</feature>
<dbReference type="AlphaFoldDB" id="A0A1I5AGJ6"/>
<keyword evidence="6 10" id="KW-0269">Exonuclease</keyword>
<keyword evidence="9 10" id="KW-0234">DNA repair</keyword>
<evidence type="ECO:0000256" key="8">
    <source>
        <dbReference type="ARBA" id="ARBA00023125"/>
    </source>
</evidence>